<evidence type="ECO:0000313" key="1">
    <source>
        <dbReference type="EMBL" id="DAD70763.1"/>
    </source>
</evidence>
<organism evidence="1">
    <name type="scientific">Siphoviridae sp. ctKcB20</name>
    <dbReference type="NCBI Taxonomy" id="2827568"/>
    <lineage>
        <taxon>Viruses</taxon>
        <taxon>Duplodnaviria</taxon>
        <taxon>Heunggongvirae</taxon>
        <taxon>Uroviricota</taxon>
        <taxon>Caudoviricetes</taxon>
    </lineage>
</organism>
<dbReference type="EMBL" id="BK015870">
    <property type="protein sequence ID" value="DAD70763.1"/>
    <property type="molecule type" value="Genomic_DNA"/>
</dbReference>
<sequence>MKDFKEMESIELKDFGVRVNPYLTYAQVQAIANSVYTLKSWAEREQNIDMLLLIYATNLTAEEVNNYNHEHWLKSGLIDCVKANVLNFYDIEKAIKYEESPMRTLMKLANEMPEFSKKLNEYLEVAKNANGKK</sequence>
<protein>
    <submittedName>
        <fullName evidence="1">Uncharacterized protein</fullName>
    </submittedName>
</protein>
<accession>A0A8S5LLL6</accession>
<reference evidence="1" key="1">
    <citation type="journal article" date="2021" name="Proc. Natl. Acad. Sci. U.S.A.">
        <title>A Catalog of Tens of Thousands of Viruses from Human Metagenomes Reveals Hidden Associations with Chronic Diseases.</title>
        <authorList>
            <person name="Tisza M.J."/>
            <person name="Buck C.B."/>
        </authorList>
    </citation>
    <scope>NUCLEOTIDE SEQUENCE</scope>
    <source>
        <strain evidence="1">CtKcB20</strain>
    </source>
</reference>
<proteinExistence type="predicted"/>
<name>A0A8S5LLL6_9CAUD</name>